<dbReference type="SUPFAM" id="SSF52540">
    <property type="entry name" value="P-loop containing nucleoside triphosphate hydrolases"/>
    <property type="match status" value="2"/>
</dbReference>
<dbReference type="PANTHER" id="PTHR24221:SF590">
    <property type="entry name" value="COMPONENT LINKED WITH THE ASSEMBLY OF CYTOCHROME' TRANSPORT TRANSMEMBRANE ATP-BINDING PROTEIN ABC TRANSPORTER CYDD-RELATED"/>
    <property type="match status" value="1"/>
</dbReference>
<feature type="transmembrane region" description="Helical" evidence="8">
    <location>
        <begin position="882"/>
        <end position="900"/>
    </location>
</feature>
<feature type="transmembrane region" description="Helical" evidence="8">
    <location>
        <begin position="49"/>
        <end position="75"/>
    </location>
</feature>
<evidence type="ECO:0000256" key="5">
    <source>
        <dbReference type="ARBA" id="ARBA00022989"/>
    </source>
</evidence>
<gene>
    <name evidence="11" type="primary">cydD</name>
    <name evidence="11" type="ORF">IV500_19985</name>
</gene>
<evidence type="ECO:0000313" key="11">
    <source>
        <dbReference type="EMBL" id="MBG0741642.1"/>
    </source>
</evidence>
<evidence type="ECO:0000256" key="4">
    <source>
        <dbReference type="ARBA" id="ARBA00022840"/>
    </source>
</evidence>
<evidence type="ECO:0000256" key="7">
    <source>
        <dbReference type="SAM" id="MobiDB-lite"/>
    </source>
</evidence>
<feature type="domain" description="ABC transporter" evidence="9">
    <location>
        <begin position="997"/>
        <end position="1221"/>
    </location>
</feature>
<dbReference type="PANTHER" id="PTHR24221">
    <property type="entry name" value="ATP-BINDING CASSETTE SUB-FAMILY B"/>
    <property type="match status" value="1"/>
</dbReference>
<evidence type="ECO:0000313" key="12">
    <source>
        <dbReference type="Proteomes" id="UP000655366"/>
    </source>
</evidence>
<dbReference type="GO" id="GO:0005886">
    <property type="term" value="C:plasma membrane"/>
    <property type="evidence" value="ECO:0007669"/>
    <property type="project" value="UniProtKB-SubCell"/>
</dbReference>
<dbReference type="InterPro" id="IPR036640">
    <property type="entry name" value="ABC1_TM_sf"/>
</dbReference>
<feature type="domain" description="ABC transporter" evidence="9">
    <location>
        <begin position="340"/>
        <end position="600"/>
    </location>
</feature>
<evidence type="ECO:0000259" key="9">
    <source>
        <dbReference type="PROSITE" id="PS50893"/>
    </source>
</evidence>
<dbReference type="InterPro" id="IPR003439">
    <property type="entry name" value="ABC_transporter-like_ATP-bd"/>
</dbReference>
<dbReference type="SUPFAM" id="SSF90123">
    <property type="entry name" value="ABC transporter transmembrane region"/>
    <property type="match status" value="2"/>
</dbReference>
<evidence type="ECO:0000256" key="2">
    <source>
        <dbReference type="ARBA" id="ARBA00022692"/>
    </source>
</evidence>
<dbReference type="InterPro" id="IPR011527">
    <property type="entry name" value="ABC1_TM_dom"/>
</dbReference>
<feature type="transmembrane region" description="Helical" evidence="8">
    <location>
        <begin position="126"/>
        <end position="146"/>
    </location>
</feature>
<dbReference type="EMBL" id="JADNYM010000035">
    <property type="protein sequence ID" value="MBG0741642.1"/>
    <property type="molecule type" value="Genomic_DNA"/>
</dbReference>
<dbReference type="Gene3D" id="3.40.50.300">
    <property type="entry name" value="P-loop containing nucleotide triphosphate hydrolases"/>
    <property type="match status" value="2"/>
</dbReference>
<dbReference type="PROSITE" id="PS50893">
    <property type="entry name" value="ABC_TRANSPORTER_2"/>
    <property type="match status" value="2"/>
</dbReference>
<evidence type="ECO:0000256" key="1">
    <source>
        <dbReference type="ARBA" id="ARBA00004651"/>
    </source>
</evidence>
<dbReference type="InterPro" id="IPR003593">
    <property type="entry name" value="AAA+_ATPase"/>
</dbReference>
<dbReference type="GO" id="GO:0042883">
    <property type="term" value="P:cysteine transport"/>
    <property type="evidence" value="ECO:0007669"/>
    <property type="project" value="InterPro"/>
</dbReference>
<evidence type="ECO:0000256" key="6">
    <source>
        <dbReference type="ARBA" id="ARBA00023136"/>
    </source>
</evidence>
<dbReference type="AlphaFoldDB" id="A0A931GCE3"/>
<keyword evidence="2 8" id="KW-0812">Transmembrane</keyword>
<feature type="transmembrane region" description="Helical" evidence="8">
    <location>
        <begin position="655"/>
        <end position="681"/>
    </location>
</feature>
<organism evidence="11 12">
    <name type="scientific">Arthrobacter terrae</name>
    <dbReference type="NCBI Taxonomy" id="2935737"/>
    <lineage>
        <taxon>Bacteria</taxon>
        <taxon>Bacillati</taxon>
        <taxon>Actinomycetota</taxon>
        <taxon>Actinomycetes</taxon>
        <taxon>Micrococcales</taxon>
        <taxon>Micrococcaceae</taxon>
        <taxon>Arthrobacter</taxon>
    </lineage>
</organism>
<dbReference type="NCBIfam" id="TIGR02857">
    <property type="entry name" value="CydD"/>
    <property type="match status" value="1"/>
</dbReference>
<proteinExistence type="predicted"/>
<dbReference type="GO" id="GO:0005524">
    <property type="term" value="F:ATP binding"/>
    <property type="evidence" value="ECO:0007669"/>
    <property type="project" value="UniProtKB-KW"/>
</dbReference>
<keyword evidence="12" id="KW-1185">Reference proteome</keyword>
<sequence length="1221" mass="126331">MPKRPPLPTGSQRTLYLLGLLSALKALTWVVLAQAVVSGITALISSHDSLTGALLLGTAAALARAAAVWGIAVVARRTAAGAKEDLRLKLTARMVQDAGSGAGGQGSGTVLATRGLDALDNYYTQFLPALLACATVPLLIGARVLLADWVSAVIVVLTVPLVPLFMVLIGMHTQEQVERAAGALSRLSNHLVELAKGLPVLVGLGRARAQTEALRKVADDYRRTTMGTLRVAFLSALALELIATLSVAVVAVFIGLRLVQGSMDLQTGLLVLILVPECYLPLRELGTAHHASEDGREALARAEKILTSPAAAPLAGRVIESAWRTERNDGGAPADCAAQDRAPEVSAAGLHVGYPDRSTEAVSALTFTAPAGKITALSGPSGCGKSTVVHVLAGIVAPLVDEAAATSVTSSAVRVSGSITGIDPDRLAWVPQHPATVAQTARAEVELYGASGTTRTGTTRTGTTRNSGTTSSGAEPSGAADMLLARVGLTYAALRHPAELSPGELRRLALARALARIDAGATVLLLDEPTAHLDARTARRIERTIRDLRGSITIIVVAHNKSTLALADHVVQLDACGVRTNVAADADDADADDADDADADAAVAADVAADTDAAVDVTAAGAATGPDAASGSRRAGTARLLKLLVSVLEPWRPRFLLAVVAGAVATLAALALTALSGWLIVRASQQPAILYLLVAIVGVRFFGLLRALSRYCERLWLHDAVFAALTRLRVRVWESLALRVLSRRSLLRGDGAVDHLIGDFDAVRDLAPRVVLPPAAGLLAAAAVATTTSLLLPAAVALQLVVLAGTLLLAPAIALWADNRAGIAEHRHRSAVIRIVSGLLGAAADLRVNRAEGPLLERLRLDDLEATAAVQRAARAQGTAQGLLVLLSALGAFGMLAVGAGQVASGTLPVEALAALVLLNLSLVDAFAPVSAAVQLWPALRTVLARFSDDFAPGSEPVAAPVPAPARRENAHSALSLPHPLPAQPVDSRQGSGMAGLTLKGVTARWPDSAASVFSGLDATVRRGEWLTVTGESGSGKSTLLAVMLGFLAPVAGDFTSRGRIAWCPQQGHLFDSSLRANLLLARARDNAPTEAELVKVLDDVGLGPLLRELPRGLDTRLGPEGSRLSGGQRQRVAVARTLLTGADILLLDEPTAHLDNESAALLMADLRRALRDKAVVLVTHDPAAGDPEDLRLELDGRERGGDGIGAAVASAKACNALVGV</sequence>
<comment type="subcellular location">
    <subcellularLocation>
        <location evidence="1">Cell membrane</location>
        <topology evidence="1">Multi-pass membrane protein</topology>
    </subcellularLocation>
</comment>
<feature type="transmembrane region" description="Helical" evidence="8">
    <location>
        <begin position="231"/>
        <end position="259"/>
    </location>
</feature>
<dbReference type="Pfam" id="PF00005">
    <property type="entry name" value="ABC_tran"/>
    <property type="match status" value="2"/>
</dbReference>
<feature type="transmembrane region" description="Helical" evidence="8">
    <location>
        <begin position="687"/>
        <end position="708"/>
    </location>
</feature>
<name>A0A931GCE3_9MICC</name>
<evidence type="ECO:0000256" key="8">
    <source>
        <dbReference type="SAM" id="Phobius"/>
    </source>
</evidence>
<dbReference type="CDD" id="cd18584">
    <property type="entry name" value="ABC_6TM_AarD_CydD"/>
    <property type="match status" value="1"/>
</dbReference>
<feature type="transmembrane region" description="Helical" evidence="8">
    <location>
        <begin position="152"/>
        <end position="171"/>
    </location>
</feature>
<keyword evidence="3" id="KW-0547">Nucleotide-binding</keyword>
<dbReference type="InterPro" id="IPR039421">
    <property type="entry name" value="Type_1_exporter"/>
</dbReference>
<evidence type="ECO:0000259" key="10">
    <source>
        <dbReference type="PROSITE" id="PS50929"/>
    </source>
</evidence>
<dbReference type="GO" id="GO:0016887">
    <property type="term" value="F:ATP hydrolysis activity"/>
    <property type="evidence" value="ECO:0007669"/>
    <property type="project" value="InterPro"/>
</dbReference>
<comment type="caution">
    <text evidence="11">The sequence shown here is derived from an EMBL/GenBank/DDBJ whole genome shotgun (WGS) entry which is preliminary data.</text>
</comment>
<feature type="compositionally biased region" description="Low complexity" evidence="7">
    <location>
        <begin position="452"/>
        <end position="473"/>
    </location>
</feature>
<dbReference type="Gene3D" id="1.20.1560.10">
    <property type="entry name" value="ABC transporter type 1, transmembrane domain"/>
    <property type="match status" value="2"/>
</dbReference>
<feature type="region of interest" description="Disordered" evidence="7">
    <location>
        <begin position="452"/>
        <end position="477"/>
    </location>
</feature>
<dbReference type="InterPro" id="IPR014223">
    <property type="entry name" value="ABC_CydC/D"/>
</dbReference>
<dbReference type="GO" id="GO:0140359">
    <property type="term" value="F:ABC-type transporter activity"/>
    <property type="evidence" value="ECO:0007669"/>
    <property type="project" value="InterPro"/>
</dbReference>
<dbReference type="PROSITE" id="PS00211">
    <property type="entry name" value="ABC_TRANSPORTER_1"/>
    <property type="match status" value="2"/>
</dbReference>
<protein>
    <submittedName>
        <fullName evidence="11">Thiol reductant ABC exporter subunit CydD</fullName>
    </submittedName>
</protein>
<dbReference type="Proteomes" id="UP000655366">
    <property type="component" value="Unassembled WGS sequence"/>
</dbReference>
<keyword evidence="4" id="KW-0067">ATP-binding</keyword>
<feature type="domain" description="ABC transmembrane type-1" evidence="10">
    <location>
        <begin position="656"/>
        <end position="942"/>
    </location>
</feature>
<feature type="transmembrane region" description="Helical" evidence="8">
    <location>
        <begin position="797"/>
        <end position="817"/>
    </location>
</feature>
<dbReference type="NCBIfam" id="TIGR02868">
    <property type="entry name" value="CydC"/>
    <property type="match status" value="1"/>
</dbReference>
<dbReference type="InterPro" id="IPR017871">
    <property type="entry name" value="ABC_transporter-like_CS"/>
</dbReference>
<dbReference type="PROSITE" id="PS50929">
    <property type="entry name" value="ABC_TM1F"/>
    <property type="match status" value="2"/>
</dbReference>
<feature type="domain" description="ABC transmembrane type-1" evidence="10">
    <location>
        <begin position="17"/>
        <end position="288"/>
    </location>
</feature>
<accession>A0A931GCE3</accession>
<reference evidence="11 12" key="1">
    <citation type="submission" date="2020-11" db="EMBL/GenBank/DDBJ databases">
        <title>Arthrobacter antarcticus sp. nov., isolated from Antarctic Soil.</title>
        <authorList>
            <person name="Li J."/>
        </authorList>
    </citation>
    <scope>NUCLEOTIDE SEQUENCE [LARGE SCALE GENOMIC DNA]</scope>
    <source>
        <strain evidence="11 12">Z1-20</strain>
    </source>
</reference>
<dbReference type="SMART" id="SM00382">
    <property type="entry name" value="AAA"/>
    <property type="match status" value="2"/>
</dbReference>
<dbReference type="InterPro" id="IPR027417">
    <property type="entry name" value="P-loop_NTPase"/>
</dbReference>
<dbReference type="GO" id="GO:0034775">
    <property type="term" value="P:glutathione transmembrane transport"/>
    <property type="evidence" value="ECO:0007669"/>
    <property type="project" value="InterPro"/>
</dbReference>
<evidence type="ECO:0000256" key="3">
    <source>
        <dbReference type="ARBA" id="ARBA00022741"/>
    </source>
</evidence>
<keyword evidence="6 8" id="KW-0472">Membrane</keyword>
<dbReference type="InterPro" id="IPR014216">
    <property type="entry name" value="ABC_transptr_CydD"/>
</dbReference>
<dbReference type="Pfam" id="PF00664">
    <property type="entry name" value="ABC_membrane"/>
    <property type="match status" value="1"/>
</dbReference>
<keyword evidence="5 8" id="KW-1133">Transmembrane helix</keyword>
<dbReference type="GO" id="GO:0045454">
    <property type="term" value="P:cell redox homeostasis"/>
    <property type="evidence" value="ECO:0007669"/>
    <property type="project" value="InterPro"/>
</dbReference>